<reference evidence="1 2" key="1">
    <citation type="submission" date="2018-05" db="EMBL/GenBank/DDBJ databases">
        <title>Kurthia sibirica genome sequence.</title>
        <authorList>
            <person name="Maclea K.S."/>
            <person name="Goen A.E."/>
        </authorList>
    </citation>
    <scope>NUCLEOTIDE SEQUENCE [LARGE SCALE GENOMIC DNA]</scope>
    <source>
        <strain evidence="1 2">ATCC 49154</strain>
    </source>
</reference>
<keyword evidence="2" id="KW-1185">Reference proteome</keyword>
<protein>
    <submittedName>
        <fullName evidence="1">AP2 domain-containing protein</fullName>
    </submittedName>
</protein>
<dbReference type="InterPro" id="IPR016177">
    <property type="entry name" value="DNA-bd_dom_sf"/>
</dbReference>
<proteinExistence type="predicted"/>
<dbReference type="Proteomes" id="UP000245938">
    <property type="component" value="Unassembled WGS sequence"/>
</dbReference>
<name>A0A2U3ALZ6_9BACL</name>
<accession>A0A2U3ALZ6</accession>
<comment type="caution">
    <text evidence="1">The sequence shown here is derived from an EMBL/GenBank/DDBJ whole genome shotgun (WGS) entry which is preliminary data.</text>
</comment>
<dbReference type="SUPFAM" id="SSF54171">
    <property type="entry name" value="DNA-binding domain"/>
    <property type="match status" value="1"/>
</dbReference>
<sequence>MKKKHYIGKRYGRLVVTAEIREKNTLRLKVLCDCGHSKIVYYSNLSSGRTKSCGCLEVKNRQRYRDLLDMTFGELTVFEKTDKRAKEGSIIWLCRCNCGEEKLASARNLLRGQTTHCGSSVHKKQFEIGELYGKLTVLRIDIEKDSIECQCDCGETVSVSARNLKYGHTRSCGCLKKIDYRTIVDGTCIEQIRSKKISKANKSGVRGVSKIGNQWQAYIGFKGRNIALGRFNHIQQATNARKQAEIKYYNAFLAQYDRGVEISE</sequence>
<dbReference type="AlphaFoldDB" id="A0A2U3ALZ6"/>
<evidence type="ECO:0000313" key="2">
    <source>
        <dbReference type="Proteomes" id="UP000245938"/>
    </source>
</evidence>
<evidence type="ECO:0000313" key="1">
    <source>
        <dbReference type="EMBL" id="PWI25566.1"/>
    </source>
</evidence>
<gene>
    <name evidence="1" type="ORF">DEX24_08140</name>
</gene>
<dbReference type="EMBL" id="QFVR01000008">
    <property type="protein sequence ID" value="PWI25566.1"/>
    <property type="molecule type" value="Genomic_DNA"/>
</dbReference>
<dbReference type="OrthoDB" id="552713at2"/>
<organism evidence="1 2">
    <name type="scientific">Kurthia sibirica</name>
    <dbReference type="NCBI Taxonomy" id="202750"/>
    <lineage>
        <taxon>Bacteria</taxon>
        <taxon>Bacillati</taxon>
        <taxon>Bacillota</taxon>
        <taxon>Bacilli</taxon>
        <taxon>Bacillales</taxon>
        <taxon>Caryophanaceae</taxon>
        <taxon>Kurthia</taxon>
    </lineage>
</organism>
<dbReference type="GO" id="GO:0003677">
    <property type="term" value="F:DNA binding"/>
    <property type="evidence" value="ECO:0007669"/>
    <property type="project" value="InterPro"/>
</dbReference>
<dbReference type="RefSeq" id="WP_109305925.1">
    <property type="nucleotide sequence ID" value="NZ_BJUF01000017.1"/>
</dbReference>